<dbReference type="InterPro" id="IPR036736">
    <property type="entry name" value="ACP-like_sf"/>
</dbReference>
<evidence type="ECO:0000313" key="2">
    <source>
        <dbReference type="EMBL" id="KIQ66436.1"/>
    </source>
</evidence>
<dbReference type="STRING" id="2064.TR51_02160"/>
<dbReference type="SUPFAM" id="SSF47336">
    <property type="entry name" value="ACP-like"/>
    <property type="match status" value="1"/>
</dbReference>
<accession>A0A0D0P467</accession>
<comment type="caution">
    <text evidence="2">The sequence shown here is derived from an EMBL/GenBank/DDBJ whole genome shotgun (WGS) entry which is preliminary data.</text>
</comment>
<dbReference type="AlphaFoldDB" id="A0A0D0P467"/>
<dbReference type="Gene3D" id="1.10.1200.10">
    <property type="entry name" value="ACP-like"/>
    <property type="match status" value="1"/>
</dbReference>
<evidence type="ECO:0000313" key="3">
    <source>
        <dbReference type="Proteomes" id="UP000032066"/>
    </source>
</evidence>
<gene>
    <name evidence="2" type="ORF">TR51_02160</name>
</gene>
<name>A0A0D0P467_KITGR</name>
<protein>
    <submittedName>
        <fullName evidence="2">Acetyl xylan esterase</fullName>
    </submittedName>
</protein>
<feature type="domain" description="Carrier" evidence="1">
    <location>
        <begin position="1"/>
        <end position="78"/>
    </location>
</feature>
<dbReference type="PATRIC" id="fig|2064.6.peg.493"/>
<dbReference type="InterPro" id="IPR009081">
    <property type="entry name" value="PP-bd_ACP"/>
</dbReference>
<dbReference type="OrthoDB" id="3396741at2"/>
<evidence type="ECO:0000259" key="1">
    <source>
        <dbReference type="PROSITE" id="PS50075"/>
    </source>
</evidence>
<sequence length="81" mass="9144">MNDSLKPVVDWLRARNPALGEIPADLDLIENRIVDSLAFMEFILFLEDLVGRELSVTELSADQFRTLHAIEENFLAGEGSR</sequence>
<dbReference type="RefSeq" id="WP_043907635.1">
    <property type="nucleotide sequence ID" value="NZ_BMRI01000045.1"/>
</dbReference>
<dbReference type="PROSITE" id="PS50075">
    <property type="entry name" value="CARRIER"/>
    <property type="match status" value="1"/>
</dbReference>
<reference evidence="2 3" key="1">
    <citation type="submission" date="2015-02" db="EMBL/GenBank/DDBJ databases">
        <title>Draft genome sequence of Kitasatospora griseola MF730-N6, a bafilomycin, terpentecin and satosporin producer.</title>
        <authorList>
            <person name="Arens J.C."/>
            <person name="Haltli B."/>
            <person name="Kerr R.G."/>
        </authorList>
    </citation>
    <scope>NUCLEOTIDE SEQUENCE [LARGE SCALE GENOMIC DNA]</scope>
    <source>
        <strain evidence="2 3">MF730-N6</strain>
    </source>
</reference>
<proteinExistence type="predicted"/>
<organism evidence="2 3">
    <name type="scientific">Kitasatospora griseola</name>
    <name type="common">Streptomyces griseolosporeus</name>
    <dbReference type="NCBI Taxonomy" id="2064"/>
    <lineage>
        <taxon>Bacteria</taxon>
        <taxon>Bacillati</taxon>
        <taxon>Actinomycetota</taxon>
        <taxon>Actinomycetes</taxon>
        <taxon>Kitasatosporales</taxon>
        <taxon>Streptomycetaceae</taxon>
        <taxon>Kitasatospora</taxon>
    </lineage>
</organism>
<dbReference type="EMBL" id="JXZB01000001">
    <property type="protein sequence ID" value="KIQ66436.1"/>
    <property type="molecule type" value="Genomic_DNA"/>
</dbReference>
<keyword evidence="3" id="KW-1185">Reference proteome</keyword>
<dbReference type="Proteomes" id="UP000032066">
    <property type="component" value="Unassembled WGS sequence"/>
</dbReference>